<dbReference type="SUPFAM" id="SSF49590">
    <property type="entry name" value="PHL pollen allergen"/>
    <property type="match status" value="1"/>
</dbReference>
<dbReference type="STRING" id="200361.A0A453TAU6"/>
<organism evidence="8 9">
    <name type="scientific">Aegilops tauschii subsp. strangulata</name>
    <name type="common">Goatgrass</name>
    <dbReference type="NCBI Taxonomy" id="200361"/>
    <lineage>
        <taxon>Eukaryota</taxon>
        <taxon>Viridiplantae</taxon>
        <taxon>Streptophyta</taxon>
        <taxon>Embryophyta</taxon>
        <taxon>Tracheophyta</taxon>
        <taxon>Spermatophyta</taxon>
        <taxon>Magnoliopsida</taxon>
        <taxon>Liliopsida</taxon>
        <taxon>Poales</taxon>
        <taxon>Poaceae</taxon>
        <taxon>BOP clade</taxon>
        <taxon>Pooideae</taxon>
        <taxon>Triticodae</taxon>
        <taxon>Triticeae</taxon>
        <taxon>Triticinae</taxon>
        <taxon>Aegilops</taxon>
    </lineage>
</organism>
<comment type="similarity">
    <text evidence="2">Belongs to the expansin family. Expansin B subfamily.</text>
</comment>
<dbReference type="OrthoDB" id="681754at2759"/>
<dbReference type="InterPro" id="IPR036749">
    <property type="entry name" value="Expansin_CBD_sf"/>
</dbReference>
<reference evidence="9" key="1">
    <citation type="journal article" date="2014" name="Science">
        <title>Ancient hybridizations among the ancestral genomes of bread wheat.</title>
        <authorList>
            <consortium name="International Wheat Genome Sequencing Consortium,"/>
            <person name="Marcussen T."/>
            <person name="Sandve S.R."/>
            <person name="Heier L."/>
            <person name="Spannagl M."/>
            <person name="Pfeifer M."/>
            <person name="Jakobsen K.S."/>
            <person name="Wulff B.B."/>
            <person name="Steuernagel B."/>
            <person name="Mayer K.F."/>
            <person name="Olsen O.A."/>
        </authorList>
    </citation>
    <scope>NUCLEOTIDE SEQUENCE [LARGE SCALE GENOMIC DNA]</scope>
    <source>
        <strain evidence="9">cv. AL8/78</strain>
    </source>
</reference>
<dbReference type="RefSeq" id="XP_020174065.1">
    <property type="nucleotide sequence ID" value="XM_020318476.4"/>
</dbReference>
<evidence type="ECO:0008006" key="10">
    <source>
        <dbReference type="Google" id="ProtNLM"/>
    </source>
</evidence>
<keyword evidence="9" id="KW-1185">Reference proteome</keyword>
<dbReference type="SUPFAM" id="SSF50685">
    <property type="entry name" value="Barwin-like endoglucanases"/>
    <property type="match status" value="1"/>
</dbReference>
<evidence type="ECO:0000259" key="6">
    <source>
        <dbReference type="PROSITE" id="PS50842"/>
    </source>
</evidence>
<evidence type="ECO:0000256" key="3">
    <source>
        <dbReference type="ARBA" id="ARBA00022525"/>
    </source>
</evidence>
<dbReference type="Gramene" id="AET7Gv21314700.3">
    <property type="protein sequence ID" value="AET7Gv21314700.3"/>
    <property type="gene ID" value="AET7Gv21314700"/>
</dbReference>
<evidence type="ECO:0000313" key="9">
    <source>
        <dbReference type="Proteomes" id="UP000015105"/>
    </source>
</evidence>
<feature type="domain" description="Expansin-like EG45" evidence="6">
    <location>
        <begin position="125"/>
        <end position="238"/>
    </location>
</feature>
<dbReference type="KEGG" id="ats:109759655"/>
<reference evidence="9" key="2">
    <citation type="journal article" date="2017" name="Nat. Plants">
        <title>The Aegilops tauschii genome reveals multiple impacts of transposons.</title>
        <authorList>
            <person name="Zhao G."/>
            <person name="Zou C."/>
            <person name="Li K."/>
            <person name="Wang K."/>
            <person name="Li T."/>
            <person name="Gao L."/>
            <person name="Zhang X."/>
            <person name="Wang H."/>
            <person name="Yang Z."/>
            <person name="Liu X."/>
            <person name="Jiang W."/>
            <person name="Mao L."/>
            <person name="Kong X."/>
            <person name="Jiao Y."/>
            <person name="Jia J."/>
        </authorList>
    </citation>
    <scope>NUCLEOTIDE SEQUENCE [LARGE SCALE GENOMIC DNA]</scope>
    <source>
        <strain evidence="9">cv. AL8/78</strain>
    </source>
</reference>
<dbReference type="InterPro" id="IPR007112">
    <property type="entry name" value="Expansin/allergen_DPBB_dom"/>
</dbReference>
<dbReference type="PANTHER" id="PTHR31692:SF25">
    <property type="entry name" value="EXPANSIN-LIKE A4"/>
    <property type="match status" value="1"/>
</dbReference>
<reference evidence="8" key="4">
    <citation type="submission" date="2019-03" db="UniProtKB">
        <authorList>
            <consortium name="EnsemblPlants"/>
        </authorList>
    </citation>
    <scope>IDENTIFICATION</scope>
</reference>
<keyword evidence="5" id="KW-1133">Transmembrane helix</keyword>
<dbReference type="InterPro" id="IPR007117">
    <property type="entry name" value="Expansin_CBD"/>
</dbReference>
<dbReference type="Pfam" id="PF01357">
    <property type="entry name" value="Expansin_C"/>
    <property type="match status" value="1"/>
</dbReference>
<dbReference type="PROSITE" id="PS50842">
    <property type="entry name" value="EXPANSIN_EG45"/>
    <property type="match status" value="1"/>
</dbReference>
<dbReference type="AlphaFoldDB" id="A0A453TAU6"/>
<proteinExistence type="inferred from homology"/>
<evidence type="ECO:0000259" key="7">
    <source>
        <dbReference type="PROSITE" id="PS50843"/>
    </source>
</evidence>
<reference evidence="8" key="3">
    <citation type="journal article" date="2017" name="Nature">
        <title>Genome sequence of the progenitor of the wheat D genome Aegilops tauschii.</title>
        <authorList>
            <person name="Luo M.C."/>
            <person name="Gu Y.Q."/>
            <person name="Puiu D."/>
            <person name="Wang H."/>
            <person name="Twardziok S.O."/>
            <person name="Deal K.R."/>
            <person name="Huo N."/>
            <person name="Zhu T."/>
            <person name="Wang L."/>
            <person name="Wang Y."/>
            <person name="McGuire P.E."/>
            <person name="Liu S."/>
            <person name="Long H."/>
            <person name="Ramasamy R.K."/>
            <person name="Rodriguez J.C."/>
            <person name="Van S.L."/>
            <person name="Yuan L."/>
            <person name="Wang Z."/>
            <person name="Xia Z."/>
            <person name="Xiao L."/>
            <person name="Anderson O.D."/>
            <person name="Ouyang S."/>
            <person name="Liang Y."/>
            <person name="Zimin A.V."/>
            <person name="Pertea G."/>
            <person name="Qi P."/>
            <person name="Bennetzen J.L."/>
            <person name="Dai X."/>
            <person name="Dawson M.W."/>
            <person name="Muller H.G."/>
            <person name="Kugler K."/>
            <person name="Rivarola-Duarte L."/>
            <person name="Spannagl M."/>
            <person name="Mayer K.F.X."/>
            <person name="Lu F.H."/>
            <person name="Bevan M.W."/>
            <person name="Leroy P."/>
            <person name="Li P."/>
            <person name="You F.M."/>
            <person name="Sun Q."/>
            <person name="Liu Z."/>
            <person name="Lyons E."/>
            <person name="Wicker T."/>
            <person name="Salzberg S.L."/>
            <person name="Devos K.M."/>
            <person name="Dvorak J."/>
        </authorList>
    </citation>
    <scope>NUCLEOTIDE SEQUENCE [LARGE SCALE GENOMIC DNA]</scope>
    <source>
        <strain evidence="8">cv. AL8/78</strain>
    </source>
</reference>
<keyword evidence="5" id="KW-0812">Transmembrane</keyword>
<keyword evidence="4" id="KW-0732">Signal</keyword>
<comment type="subcellular location">
    <subcellularLocation>
        <location evidence="1">Secreted</location>
    </subcellularLocation>
</comment>
<keyword evidence="3" id="KW-0964">Secreted</keyword>
<dbReference type="Gene3D" id="2.60.40.760">
    <property type="entry name" value="Expansin, cellulose-binding-like domain"/>
    <property type="match status" value="1"/>
</dbReference>
<dbReference type="InterPro" id="IPR036908">
    <property type="entry name" value="RlpA-like_sf"/>
</dbReference>
<evidence type="ECO:0000256" key="4">
    <source>
        <dbReference type="ARBA" id="ARBA00022729"/>
    </source>
</evidence>
<dbReference type="GO" id="GO:0005576">
    <property type="term" value="C:extracellular region"/>
    <property type="evidence" value="ECO:0007669"/>
    <property type="project" value="UniProtKB-SubCell"/>
</dbReference>
<feature type="domain" description="Expansin-like CBD" evidence="7">
    <location>
        <begin position="253"/>
        <end position="351"/>
    </location>
</feature>
<evidence type="ECO:0000256" key="1">
    <source>
        <dbReference type="ARBA" id="ARBA00004613"/>
    </source>
</evidence>
<keyword evidence="5" id="KW-0472">Membrane</keyword>
<dbReference type="OMA" id="WQYMARR"/>
<dbReference type="Proteomes" id="UP000015105">
    <property type="component" value="Chromosome 7D"/>
</dbReference>
<feature type="transmembrane region" description="Helical" evidence="5">
    <location>
        <begin position="67"/>
        <end position="89"/>
    </location>
</feature>
<evidence type="ECO:0000256" key="5">
    <source>
        <dbReference type="SAM" id="Phobius"/>
    </source>
</evidence>
<accession>A0A453TAU6</accession>
<dbReference type="GeneID" id="109759655"/>
<dbReference type="PANTHER" id="PTHR31692">
    <property type="entry name" value="EXPANSIN-B3"/>
    <property type="match status" value="1"/>
</dbReference>
<evidence type="ECO:0000313" key="8">
    <source>
        <dbReference type="EnsemblPlants" id="AET7Gv21314700.3"/>
    </source>
</evidence>
<protein>
    <recommendedName>
        <fullName evidence="10">Expansin-like EG45 domain-containing protein</fullName>
    </recommendedName>
</protein>
<dbReference type="Gene3D" id="2.40.40.10">
    <property type="entry name" value="RlpA-like domain"/>
    <property type="match status" value="1"/>
</dbReference>
<dbReference type="EnsemblPlants" id="AET7Gv21314700.3">
    <property type="protein sequence ID" value="AET7Gv21314700.3"/>
    <property type="gene ID" value="AET7Gv21314700"/>
</dbReference>
<reference evidence="8" key="5">
    <citation type="journal article" date="2021" name="G3 (Bethesda)">
        <title>Aegilops tauschii genome assembly Aet v5.0 features greater sequence contiguity and improved annotation.</title>
        <authorList>
            <person name="Wang L."/>
            <person name="Zhu T."/>
            <person name="Rodriguez J.C."/>
            <person name="Deal K.R."/>
            <person name="Dubcovsky J."/>
            <person name="McGuire P.E."/>
            <person name="Lux T."/>
            <person name="Spannagl M."/>
            <person name="Mayer K.F.X."/>
            <person name="Baldrich P."/>
            <person name="Meyers B.C."/>
            <person name="Huo N."/>
            <person name="Gu Y.Q."/>
            <person name="Zhou H."/>
            <person name="Devos K.M."/>
            <person name="Bennetzen J.L."/>
            <person name="Unver T."/>
            <person name="Budak H."/>
            <person name="Gulick P.J."/>
            <person name="Galiba G."/>
            <person name="Kalapos B."/>
            <person name="Nelson D.R."/>
            <person name="Li P."/>
            <person name="You F.M."/>
            <person name="Luo M.C."/>
            <person name="Dvorak J."/>
        </authorList>
    </citation>
    <scope>NUCLEOTIDE SEQUENCE [LARGE SCALE GENOMIC DNA]</scope>
    <source>
        <strain evidence="8">cv. AL8/78</strain>
    </source>
</reference>
<name>A0A453TAU6_AEGTS</name>
<evidence type="ECO:0000256" key="2">
    <source>
        <dbReference type="ARBA" id="ARBA00005650"/>
    </source>
</evidence>
<dbReference type="PROSITE" id="PS50843">
    <property type="entry name" value="EXPANSIN_CBD"/>
    <property type="match status" value="1"/>
</dbReference>
<sequence>MRARSRRIRATLPLDRSCSPRPRAMPLARSLALNHHAGTAPPASPTSLSCLIHLRQPTAIMAALPQLLLIISPAAVAVLTLLLASAPGARAHASSSSSSATYRCGWCPRRSTASILPPGAGALTGAACGYGGQAAEMAVDGGFHIAAVSAGFFRGGQACGACYQLRCRGRSACAAGGVKVVVVADVAETNMTGGGAGGRFLLAKDAFAALATPDRNAELADADVDVDFRRIPCAYKSKNLAVKVEETSSRDRGYLALRFLYQGGQTDIAAVEVAQAVTGSSGTNNEAAPPQTSWQYMARREASPSVWRTSRVPTGPLQLRLVVTAGSGGKWLRADGAVLPAEWQPGAVYDTGLRVTDVAANTCGAASCSAMDEVDDAEQLR</sequence>